<dbReference type="HOGENOM" id="CLU_039613_6_4_6"/>
<accession>A0A0H3FHB4</accession>
<reference evidence="7" key="1">
    <citation type="submission" date="2011-01" db="EMBL/GenBank/DDBJ databases">
        <title>Complete sequence of plasmid2 of Rahnella sp. Y9602.</title>
        <authorList>
            <consortium name="US DOE Joint Genome Institute"/>
            <person name="Lucas S."/>
            <person name="Copeland A."/>
            <person name="Lapidus A."/>
            <person name="Cheng J.-F."/>
            <person name="Goodwin L."/>
            <person name="Pitluck S."/>
            <person name="Lu M."/>
            <person name="Detter J.C."/>
            <person name="Han C."/>
            <person name="Tapia R."/>
            <person name="Land M."/>
            <person name="Hauser L."/>
            <person name="Kyrpides N."/>
            <person name="Ivanova N."/>
            <person name="Ovchinnikova G."/>
            <person name="Pagani I."/>
            <person name="Sobecky P.A."/>
            <person name="Martinez R.J."/>
            <person name="Woyke T."/>
        </authorList>
    </citation>
    <scope>NUCLEOTIDE SEQUENCE [LARGE SCALE GENOMIC DNA]</scope>
    <source>
        <strain evidence="7">Y9602</strain>
        <plasmid evidence="7">pRAHAQ02</plasmid>
    </source>
</reference>
<dbReference type="InterPro" id="IPR005119">
    <property type="entry name" value="LysR_subst-bd"/>
</dbReference>
<dbReference type="GO" id="GO:0032993">
    <property type="term" value="C:protein-DNA complex"/>
    <property type="evidence" value="ECO:0007669"/>
    <property type="project" value="TreeGrafter"/>
</dbReference>
<proteinExistence type="inferred from homology"/>
<dbReference type="PRINTS" id="PR00039">
    <property type="entry name" value="HTHLYSR"/>
</dbReference>
<gene>
    <name evidence="6" type="ordered locus">Rahaq_5053</name>
</gene>
<dbReference type="GO" id="GO:0003700">
    <property type="term" value="F:DNA-binding transcription factor activity"/>
    <property type="evidence" value="ECO:0007669"/>
    <property type="project" value="InterPro"/>
</dbReference>
<dbReference type="Gene3D" id="3.40.190.10">
    <property type="entry name" value="Periplasmic binding protein-like II"/>
    <property type="match status" value="2"/>
</dbReference>
<evidence type="ECO:0000256" key="1">
    <source>
        <dbReference type="ARBA" id="ARBA00009437"/>
    </source>
</evidence>
<dbReference type="Pfam" id="PF03466">
    <property type="entry name" value="LysR_substrate"/>
    <property type="match status" value="1"/>
</dbReference>
<protein>
    <submittedName>
        <fullName evidence="6">Transcriptional regulator, LysR family</fullName>
    </submittedName>
</protein>
<keyword evidence="4" id="KW-0804">Transcription</keyword>
<dbReference type="KEGG" id="rah:Rahaq_5053"/>
<sequence length="289" mass="32648">METHLLRTFVTIAELGAISPSAEVLAVSQPALTRQLQKLEEILGGKLFTRGRHGTELTIFGAQMLVEARETLIHAQKLASDAQRYHHGISDQLRIGFGFWAIKPVTELSAAFCKSYPSVKIELRDMSSMDQFNGLNEGSLDIGFMRLRPCEGLSRMTLQQDGLLFVFSPEFKAIENSIYNAPLVLMSQSSSPDFWLQVQHYYSEKKYVPQIVQIVNEFHSAIAWATTGKAVTIIPKSMMPLLAITPELKYISVDDVNWELGVMWRKHTQRKALNDFISQLKMTSNIIVR</sequence>
<dbReference type="Gene3D" id="1.10.10.10">
    <property type="entry name" value="Winged helix-like DNA-binding domain superfamily/Winged helix DNA-binding domain"/>
    <property type="match status" value="1"/>
</dbReference>
<keyword evidence="2" id="KW-0805">Transcription regulation</keyword>
<dbReference type="InterPro" id="IPR036388">
    <property type="entry name" value="WH-like_DNA-bd_sf"/>
</dbReference>
<dbReference type="SUPFAM" id="SSF53850">
    <property type="entry name" value="Periplasmic binding protein-like II"/>
    <property type="match status" value="1"/>
</dbReference>
<dbReference type="AlphaFoldDB" id="A0A0H3FHB4"/>
<dbReference type="PANTHER" id="PTHR30346">
    <property type="entry name" value="TRANSCRIPTIONAL DUAL REGULATOR HCAR-RELATED"/>
    <property type="match status" value="1"/>
</dbReference>
<dbReference type="RefSeq" id="WP_013578308.1">
    <property type="nucleotide sequence ID" value="NC_015063.1"/>
</dbReference>
<dbReference type="InterPro" id="IPR036390">
    <property type="entry name" value="WH_DNA-bd_sf"/>
</dbReference>
<dbReference type="OrthoDB" id="8479357at2"/>
<evidence type="ECO:0000256" key="4">
    <source>
        <dbReference type="ARBA" id="ARBA00023163"/>
    </source>
</evidence>
<geneLocation type="plasmid" evidence="6 7">
    <name>pRAHAQ02</name>
</geneLocation>
<keyword evidence="3" id="KW-0238">DNA-binding</keyword>
<name>A0A0H3FHB4_RAHSY</name>
<organism evidence="6 7">
    <name type="scientific">Rahnella sp. (strain Y9602)</name>
    <dbReference type="NCBI Taxonomy" id="2703885"/>
    <lineage>
        <taxon>Bacteria</taxon>
        <taxon>Pseudomonadati</taxon>
        <taxon>Pseudomonadota</taxon>
        <taxon>Gammaproteobacteria</taxon>
        <taxon>Enterobacterales</taxon>
        <taxon>Yersiniaceae</taxon>
        <taxon>Rahnella</taxon>
    </lineage>
</organism>
<dbReference type="PANTHER" id="PTHR30346:SF17">
    <property type="entry name" value="LYSR FAMILY TRANSCRIPTIONAL REGULATOR"/>
    <property type="match status" value="1"/>
</dbReference>
<dbReference type="InterPro" id="IPR000847">
    <property type="entry name" value="LysR_HTH_N"/>
</dbReference>
<dbReference type="Proteomes" id="UP000007257">
    <property type="component" value="Plasmid pRAHAQ02"/>
</dbReference>
<feature type="domain" description="HTH lysR-type" evidence="5">
    <location>
        <begin position="1"/>
        <end position="58"/>
    </location>
</feature>
<evidence type="ECO:0000313" key="6">
    <source>
        <dbReference type="EMBL" id="ADW76627.1"/>
    </source>
</evidence>
<dbReference type="Pfam" id="PF00126">
    <property type="entry name" value="HTH_1"/>
    <property type="match status" value="1"/>
</dbReference>
<reference evidence="6 7" key="2">
    <citation type="journal article" date="2012" name="J. Bacteriol.">
        <title>Complete Genome Sequence of Rahnella sp. Strain Y9602, a Gammaproteobacterium Isolate from Metal- and Radionuclide-Contaminated Soil.</title>
        <authorList>
            <person name="Martinez R.J."/>
            <person name="Bruce D."/>
            <person name="Detter C."/>
            <person name="Goodwin L.A."/>
            <person name="Han J."/>
            <person name="Han C.S."/>
            <person name="Held B."/>
            <person name="Land M.L."/>
            <person name="Mikhailova N."/>
            <person name="Nolan M."/>
            <person name="Pennacchio L."/>
            <person name="Pitluck S."/>
            <person name="Tapia R."/>
            <person name="Woyke T."/>
            <person name="Sobecky P.A."/>
        </authorList>
    </citation>
    <scope>NUCLEOTIDE SEQUENCE [LARGE SCALE GENOMIC DNA]</scope>
    <source>
        <strain evidence="6 7">Y9602</strain>
        <plasmid evidence="6 7">pRAHAQ02</plasmid>
    </source>
</reference>
<keyword evidence="6" id="KW-0614">Plasmid</keyword>
<comment type="similarity">
    <text evidence="1">Belongs to the LysR transcriptional regulatory family.</text>
</comment>
<evidence type="ECO:0000256" key="2">
    <source>
        <dbReference type="ARBA" id="ARBA00023015"/>
    </source>
</evidence>
<dbReference type="EMBL" id="CP002507">
    <property type="protein sequence ID" value="ADW76627.1"/>
    <property type="molecule type" value="Genomic_DNA"/>
</dbReference>
<dbReference type="CDD" id="cd08414">
    <property type="entry name" value="PBP2_LTTR_aromatics_like"/>
    <property type="match status" value="1"/>
</dbReference>
<dbReference type="SUPFAM" id="SSF46785">
    <property type="entry name" value="Winged helix' DNA-binding domain"/>
    <property type="match status" value="1"/>
</dbReference>
<dbReference type="PROSITE" id="PS50931">
    <property type="entry name" value="HTH_LYSR"/>
    <property type="match status" value="1"/>
</dbReference>
<evidence type="ECO:0000256" key="3">
    <source>
        <dbReference type="ARBA" id="ARBA00023125"/>
    </source>
</evidence>
<evidence type="ECO:0000313" key="7">
    <source>
        <dbReference type="Proteomes" id="UP000007257"/>
    </source>
</evidence>
<dbReference type="GO" id="GO:0003677">
    <property type="term" value="F:DNA binding"/>
    <property type="evidence" value="ECO:0007669"/>
    <property type="project" value="UniProtKB-KW"/>
</dbReference>
<evidence type="ECO:0000259" key="5">
    <source>
        <dbReference type="PROSITE" id="PS50931"/>
    </source>
</evidence>